<comment type="caution">
    <text evidence="1">The sequence shown here is derived from an EMBL/GenBank/DDBJ whole genome shotgun (WGS) entry which is preliminary data.</text>
</comment>
<organism evidence="1 2">
    <name type="scientific">Datura stramonium</name>
    <name type="common">Jimsonweed</name>
    <name type="synonym">Common thornapple</name>
    <dbReference type="NCBI Taxonomy" id="4076"/>
    <lineage>
        <taxon>Eukaryota</taxon>
        <taxon>Viridiplantae</taxon>
        <taxon>Streptophyta</taxon>
        <taxon>Embryophyta</taxon>
        <taxon>Tracheophyta</taxon>
        <taxon>Spermatophyta</taxon>
        <taxon>Magnoliopsida</taxon>
        <taxon>eudicotyledons</taxon>
        <taxon>Gunneridae</taxon>
        <taxon>Pentapetalae</taxon>
        <taxon>asterids</taxon>
        <taxon>lamiids</taxon>
        <taxon>Solanales</taxon>
        <taxon>Solanaceae</taxon>
        <taxon>Solanoideae</taxon>
        <taxon>Datureae</taxon>
        <taxon>Datura</taxon>
    </lineage>
</organism>
<gene>
    <name evidence="1" type="ORF">HAX54_044813</name>
</gene>
<reference evidence="1 2" key="1">
    <citation type="journal article" date="2021" name="BMC Genomics">
        <title>Datura genome reveals duplications of psychoactive alkaloid biosynthetic genes and high mutation rate following tissue culture.</title>
        <authorList>
            <person name="Rajewski A."/>
            <person name="Carter-House D."/>
            <person name="Stajich J."/>
            <person name="Litt A."/>
        </authorList>
    </citation>
    <scope>NUCLEOTIDE SEQUENCE [LARGE SCALE GENOMIC DNA]</scope>
    <source>
        <strain evidence="1">AR-01</strain>
    </source>
</reference>
<dbReference type="EMBL" id="JACEIK010006882">
    <property type="protein sequence ID" value="MCE3049432.1"/>
    <property type="molecule type" value="Genomic_DNA"/>
</dbReference>
<proteinExistence type="predicted"/>
<dbReference type="Proteomes" id="UP000823775">
    <property type="component" value="Unassembled WGS sequence"/>
</dbReference>
<keyword evidence="2" id="KW-1185">Reference proteome</keyword>
<accession>A0ABS8WH75</accession>
<evidence type="ECO:0000313" key="2">
    <source>
        <dbReference type="Proteomes" id="UP000823775"/>
    </source>
</evidence>
<name>A0ABS8WH75_DATST</name>
<sequence length="127" mass="13506">MGWYKIWASDIAIRSGSGLGVRSQAGVASGGSRLSLEVKLTSRLGLGSYLESVSGRESGAALVSTMDPGTRVSPLIKSSTDLEISLLGVVSNLKKSVKDRNFKLRTAQTSINTICWVAIFQGLYKPV</sequence>
<protein>
    <submittedName>
        <fullName evidence="1">Uncharacterized protein</fullName>
    </submittedName>
</protein>
<evidence type="ECO:0000313" key="1">
    <source>
        <dbReference type="EMBL" id="MCE3049432.1"/>
    </source>
</evidence>